<sequence>MFEVGFEGDLESYKRSGQKRSRSQKPMIGIGIIVASAVTLVCGQGPITTVSRTTVQTTASTIPGAPQPSGIPTITDPSSLVIPFIGTTNGGHVFPGATIPHGMIKAGMDTDSPGNHAGYDGDPKFNVTGFSQLHDSGTGGSIPLSNFKLFPFLQCSTFEKCPTTIANRKVLRRVLPDGSPDDFASPGYFSTNLTNSIRVELTATRRTALHRYTFPAGTTNPRLLVDITNDGQRSSTEPQMTLDPNTARVQGGASFAASFGPGRYKAFTCVDFKGVGYDLGKPTEYGVWLSNFPVRGTTDLLQVYYGFISEMGALFTFPPAPGGGPTSILVRVGVSFISASQACASAQEEIPDFDFEKVRANSRAQWNDLLGRIQVDTRGVEEETVKLFYSSLYRTHISPADYTGENPKWNSTEPYYDSLYCNWDTYRTLYPLMSLHDPVTLAKIVRGMIDIQKHEGWLPECRGATVMHFIQGGSNADPILAEFFVKFQKQAETLQVSATDLYDALLADAELQPPNWNLQGRQADLWKELGYIPHDMFFAGGANTKQVSRTLEHAFNDFTISQVARALGKTEDARKYLQRARNFINVWNPDITVPGGPGVVGMMQPRFANGTFNFTDPRHCSIHDPARATCFLNAANRDGFYEGSPIVYSQYVPQDTATLIELQGGPESFIARLNFIFDQDYFESTNEPSQQMPFMYHYANRPGLSTQRSRQVIAQFFNTSKNGLPGNDDSGKQPLLNTIHRN</sequence>
<dbReference type="InterPro" id="IPR050883">
    <property type="entry name" value="PNGase"/>
</dbReference>
<dbReference type="Pfam" id="PF07971">
    <property type="entry name" value="Glyco_hydro_92"/>
    <property type="match status" value="1"/>
</dbReference>
<dbReference type="InterPro" id="IPR012939">
    <property type="entry name" value="Glyco_hydro_92"/>
</dbReference>
<dbReference type="AlphaFoldDB" id="A0A8S0W5H6"/>
<dbReference type="Gene3D" id="2.70.98.10">
    <property type="match status" value="1"/>
</dbReference>
<dbReference type="GO" id="GO:0005634">
    <property type="term" value="C:nucleus"/>
    <property type="evidence" value="ECO:0007669"/>
    <property type="project" value="TreeGrafter"/>
</dbReference>
<dbReference type="InterPro" id="IPR005887">
    <property type="entry name" value="GH92_a_mannosidase_put"/>
</dbReference>
<dbReference type="EMBL" id="CACVBS010000039">
    <property type="protein sequence ID" value="CAA7263424.1"/>
    <property type="molecule type" value="Genomic_DNA"/>
</dbReference>
<gene>
    <name evidence="4" type="ORF">AAE3_LOCUS5595</name>
</gene>
<organism evidence="4 5">
    <name type="scientific">Cyclocybe aegerita</name>
    <name type="common">Black poplar mushroom</name>
    <name type="synonym">Agrocybe aegerita</name>
    <dbReference type="NCBI Taxonomy" id="1973307"/>
    <lineage>
        <taxon>Eukaryota</taxon>
        <taxon>Fungi</taxon>
        <taxon>Dikarya</taxon>
        <taxon>Basidiomycota</taxon>
        <taxon>Agaricomycotina</taxon>
        <taxon>Agaricomycetes</taxon>
        <taxon>Agaricomycetidae</taxon>
        <taxon>Agaricales</taxon>
        <taxon>Agaricineae</taxon>
        <taxon>Bolbitiaceae</taxon>
        <taxon>Cyclocybe</taxon>
    </lineage>
</organism>
<dbReference type="PANTHER" id="PTHR12143">
    <property type="entry name" value="PEPTIDE N-GLYCANASE PNGASE -RELATED"/>
    <property type="match status" value="1"/>
</dbReference>
<dbReference type="SUPFAM" id="SSF48208">
    <property type="entry name" value="Six-hairpin glycosidases"/>
    <property type="match status" value="1"/>
</dbReference>
<feature type="region of interest" description="Disordered" evidence="1">
    <location>
        <begin position="1"/>
        <end position="21"/>
    </location>
</feature>
<dbReference type="GO" id="GO:0005975">
    <property type="term" value="P:carbohydrate metabolic process"/>
    <property type="evidence" value="ECO:0007669"/>
    <property type="project" value="InterPro"/>
</dbReference>
<dbReference type="OrthoDB" id="449263at2759"/>
<feature type="region of interest" description="Disordered" evidence="1">
    <location>
        <begin position="719"/>
        <end position="742"/>
    </location>
</feature>
<evidence type="ECO:0000259" key="3">
    <source>
        <dbReference type="Pfam" id="PF17678"/>
    </source>
</evidence>
<feature type="domain" description="Glycosyl hydrolase family 92 N-terminal" evidence="3">
    <location>
        <begin position="81"/>
        <end position="335"/>
    </location>
</feature>
<reference evidence="4 5" key="1">
    <citation type="submission" date="2020-01" db="EMBL/GenBank/DDBJ databases">
        <authorList>
            <person name="Gupta K D."/>
        </authorList>
    </citation>
    <scope>NUCLEOTIDE SEQUENCE [LARGE SCALE GENOMIC DNA]</scope>
</reference>
<evidence type="ECO:0000313" key="5">
    <source>
        <dbReference type="Proteomes" id="UP000467700"/>
    </source>
</evidence>
<feature type="compositionally biased region" description="Acidic residues" evidence="1">
    <location>
        <begin position="1"/>
        <end position="10"/>
    </location>
</feature>
<accession>A0A8S0W5H6</accession>
<comment type="caution">
    <text evidence="4">The sequence shown here is derived from an EMBL/GenBank/DDBJ whole genome shotgun (WGS) entry which is preliminary data.</text>
</comment>
<dbReference type="NCBIfam" id="TIGR01180">
    <property type="entry name" value="aman2_put"/>
    <property type="match status" value="1"/>
</dbReference>
<dbReference type="Gene3D" id="1.20.1050.60">
    <property type="entry name" value="alpha-1,2-mannosidase"/>
    <property type="match status" value="1"/>
</dbReference>
<evidence type="ECO:0000256" key="1">
    <source>
        <dbReference type="SAM" id="MobiDB-lite"/>
    </source>
</evidence>
<dbReference type="Gene3D" id="1.20.1610.10">
    <property type="entry name" value="alpha-1,2-mannosidases domains"/>
    <property type="match status" value="1"/>
</dbReference>
<dbReference type="Pfam" id="PF17678">
    <property type="entry name" value="Glyco_hydro_92N"/>
    <property type="match status" value="1"/>
</dbReference>
<dbReference type="InterPro" id="IPR008928">
    <property type="entry name" value="6-hairpin_glycosidase_sf"/>
</dbReference>
<dbReference type="GO" id="GO:0005829">
    <property type="term" value="C:cytosol"/>
    <property type="evidence" value="ECO:0007669"/>
    <property type="project" value="TreeGrafter"/>
</dbReference>
<dbReference type="GO" id="GO:0000224">
    <property type="term" value="F:peptide-N4-(N-acetyl-beta-glucosaminyl)asparagine amidase activity"/>
    <property type="evidence" value="ECO:0007669"/>
    <property type="project" value="TreeGrafter"/>
</dbReference>
<dbReference type="Proteomes" id="UP000467700">
    <property type="component" value="Unassembled WGS sequence"/>
</dbReference>
<feature type="domain" description="Glycosyl hydrolase family 92" evidence="2">
    <location>
        <begin position="341"/>
        <end position="732"/>
    </location>
</feature>
<evidence type="ECO:0008006" key="6">
    <source>
        <dbReference type="Google" id="ProtNLM"/>
    </source>
</evidence>
<proteinExistence type="predicted"/>
<dbReference type="InterPro" id="IPR041371">
    <property type="entry name" value="GH92_N"/>
</dbReference>
<name>A0A8S0W5H6_CYCAE</name>
<dbReference type="GO" id="GO:0006516">
    <property type="term" value="P:glycoprotein catabolic process"/>
    <property type="evidence" value="ECO:0007669"/>
    <property type="project" value="TreeGrafter"/>
</dbReference>
<dbReference type="PANTHER" id="PTHR12143:SF25">
    <property type="entry name" value="FAMILY PROTEIN, PUTATIVE (AFU_ORTHOLOGUE AFUA_1G10790)-RELATED"/>
    <property type="match status" value="1"/>
</dbReference>
<protein>
    <recommendedName>
        <fullName evidence="6">Glycoside hydrolase family 92 protein</fullName>
    </recommendedName>
</protein>
<dbReference type="GO" id="GO:0030246">
    <property type="term" value="F:carbohydrate binding"/>
    <property type="evidence" value="ECO:0007669"/>
    <property type="project" value="InterPro"/>
</dbReference>
<evidence type="ECO:0000259" key="2">
    <source>
        <dbReference type="Pfam" id="PF07971"/>
    </source>
</evidence>
<keyword evidence="5" id="KW-1185">Reference proteome</keyword>
<dbReference type="InterPro" id="IPR014718">
    <property type="entry name" value="GH-type_carb-bd"/>
</dbReference>
<evidence type="ECO:0000313" key="4">
    <source>
        <dbReference type="EMBL" id="CAA7263424.1"/>
    </source>
</evidence>